<comment type="caution">
    <text evidence="2">The sequence shown here is derived from an EMBL/GenBank/DDBJ whole genome shotgun (WGS) entry which is preliminary data.</text>
</comment>
<keyword evidence="3" id="KW-1185">Reference proteome</keyword>
<evidence type="ECO:0000313" key="3">
    <source>
        <dbReference type="Proteomes" id="UP001169719"/>
    </source>
</evidence>
<organism evidence="2 3">
    <name type="scientific">Vibrio agarivorans</name>
    <dbReference type="NCBI Taxonomy" id="153622"/>
    <lineage>
        <taxon>Bacteria</taxon>
        <taxon>Pseudomonadati</taxon>
        <taxon>Pseudomonadota</taxon>
        <taxon>Gammaproteobacteria</taxon>
        <taxon>Vibrionales</taxon>
        <taxon>Vibrionaceae</taxon>
        <taxon>Vibrio</taxon>
    </lineage>
</organism>
<evidence type="ECO:0000256" key="1">
    <source>
        <dbReference type="SAM" id="SignalP"/>
    </source>
</evidence>
<dbReference type="EMBL" id="JAUEOZ010000002">
    <property type="protein sequence ID" value="MDN2482844.1"/>
    <property type="molecule type" value="Genomic_DNA"/>
</dbReference>
<feature type="signal peptide" evidence="1">
    <location>
        <begin position="1"/>
        <end position="19"/>
    </location>
</feature>
<reference evidence="2" key="1">
    <citation type="submission" date="2024-05" db="EMBL/GenBank/DDBJ databases">
        <title>Genome Sequences of Four Agar- Degrading Marine Bacteria.</title>
        <authorList>
            <person name="Phillips E.K."/>
            <person name="Shaffer J.C."/>
            <person name="Henson M.W."/>
            <person name="Temperton B."/>
            <person name="Thrash C.J."/>
            <person name="Martin M.O."/>
        </authorList>
    </citation>
    <scope>NUCLEOTIDE SEQUENCE</scope>
    <source>
        <strain evidence="2">EKP203</strain>
    </source>
</reference>
<dbReference type="RefSeq" id="WP_289962895.1">
    <property type="nucleotide sequence ID" value="NZ_JAUEOZ010000002.1"/>
</dbReference>
<feature type="chain" id="PRO_5047138478" evidence="1">
    <location>
        <begin position="20"/>
        <end position="123"/>
    </location>
</feature>
<evidence type="ECO:0000313" key="2">
    <source>
        <dbReference type="EMBL" id="MDN2482844.1"/>
    </source>
</evidence>
<proteinExistence type="predicted"/>
<accession>A0ABT7Y471</accession>
<sequence length="123" mass="13759">MVRLTTVSLFLLMSAWVNSATIDEMGINVSRLTLNNESVKVKSSRSSVEDSSLSTYVKSVGVDVSNLTETQLSSLIGSYDQMPSAIFCEEHQEFEIQITGNDIWQRTKMMKLQQKIGPTLQVH</sequence>
<gene>
    <name evidence="2" type="ORF">QWJ08_16000</name>
</gene>
<dbReference type="Proteomes" id="UP001169719">
    <property type="component" value="Unassembled WGS sequence"/>
</dbReference>
<protein>
    <submittedName>
        <fullName evidence="2">Uncharacterized protein</fullName>
    </submittedName>
</protein>
<keyword evidence="1" id="KW-0732">Signal</keyword>
<name>A0ABT7Y471_9VIBR</name>